<gene>
    <name evidence="1" type="ORF">EDC26_103289</name>
</gene>
<proteinExistence type="predicted"/>
<accession>A0A4R3M8G1</accession>
<evidence type="ECO:0000313" key="1">
    <source>
        <dbReference type="EMBL" id="TCT09670.1"/>
    </source>
</evidence>
<dbReference type="EMBL" id="SMAJ01000003">
    <property type="protein sequence ID" value="TCT09670.1"/>
    <property type="molecule type" value="Genomic_DNA"/>
</dbReference>
<dbReference type="AlphaFoldDB" id="A0A4R3M8G1"/>
<evidence type="ECO:0000313" key="2">
    <source>
        <dbReference type="Proteomes" id="UP000295525"/>
    </source>
</evidence>
<name>A0A4R3M8G1_9BURK</name>
<keyword evidence="2" id="KW-1185">Reference proteome</keyword>
<comment type="caution">
    <text evidence="1">The sequence shown here is derived from an EMBL/GenBank/DDBJ whole genome shotgun (WGS) entry which is preliminary data.</text>
</comment>
<protein>
    <submittedName>
        <fullName evidence="1">Uncharacterized protein</fullName>
    </submittedName>
</protein>
<organism evidence="1 2">
    <name type="scientific">Paralcaligenes ureilyticus</name>
    <dbReference type="NCBI Taxonomy" id="627131"/>
    <lineage>
        <taxon>Bacteria</taxon>
        <taxon>Pseudomonadati</taxon>
        <taxon>Pseudomonadota</taxon>
        <taxon>Betaproteobacteria</taxon>
        <taxon>Burkholderiales</taxon>
        <taxon>Alcaligenaceae</taxon>
        <taxon>Paralcaligenes</taxon>
    </lineage>
</organism>
<dbReference type="Proteomes" id="UP000295525">
    <property type="component" value="Unassembled WGS sequence"/>
</dbReference>
<reference evidence="1 2" key="1">
    <citation type="submission" date="2019-03" db="EMBL/GenBank/DDBJ databases">
        <title>Genomic Encyclopedia of Type Strains, Phase IV (KMG-IV): sequencing the most valuable type-strain genomes for metagenomic binning, comparative biology and taxonomic classification.</title>
        <authorList>
            <person name="Goeker M."/>
        </authorList>
    </citation>
    <scope>NUCLEOTIDE SEQUENCE [LARGE SCALE GENOMIC DNA]</scope>
    <source>
        <strain evidence="1 2">DSM 24591</strain>
    </source>
</reference>
<sequence length="75" mass="8630">MGRRSTEIVMPAGKLLVSQQPMRQGLPLDLRRHIPIKHTVRHSLHLFIDRGAFRRTTNTCFRILDCIATAPTIRL</sequence>